<keyword evidence="1" id="KW-1133">Transmembrane helix</keyword>
<dbReference type="EMBL" id="JACHIF010000001">
    <property type="protein sequence ID" value="MBB5036662.1"/>
    <property type="molecule type" value="Genomic_DNA"/>
</dbReference>
<dbReference type="RefSeq" id="WP_184205727.1">
    <property type="nucleotide sequence ID" value="NZ_JACHIF010000001.1"/>
</dbReference>
<evidence type="ECO:0000259" key="2">
    <source>
        <dbReference type="Pfam" id="PF14317"/>
    </source>
</evidence>
<comment type="caution">
    <text evidence="3">The sequence shown here is derived from an EMBL/GenBank/DDBJ whole genome shotgun (WGS) entry which is preliminary data.</text>
</comment>
<sequence>MNEEITGSYVIDTASFKAAFKWHLHRLTRWKWLALIVLVFCISMGTVASSDLQGNKAIGMAVVMFVLVTLGCIIWYALMIGTFRFMLKQQIKRIPAYGMTLRYVMTEDGLRSTAGGAESFLPWNLVIKSIATPDGVLVYPQQNLFNWLPKTAFTSEADYARFLQLITSKTQHSKVGLN</sequence>
<feature type="domain" description="YcxB-like C-terminal" evidence="2">
    <location>
        <begin position="106"/>
        <end position="166"/>
    </location>
</feature>
<keyword evidence="1" id="KW-0812">Transmembrane</keyword>
<dbReference type="Pfam" id="PF14317">
    <property type="entry name" value="YcxB"/>
    <property type="match status" value="1"/>
</dbReference>
<protein>
    <recommendedName>
        <fullName evidence="2">YcxB-like C-terminal domain-containing protein</fullName>
    </recommendedName>
</protein>
<dbReference type="Proteomes" id="UP000534294">
    <property type="component" value="Unassembled WGS sequence"/>
</dbReference>
<evidence type="ECO:0000313" key="3">
    <source>
        <dbReference type="EMBL" id="MBB5036662.1"/>
    </source>
</evidence>
<keyword evidence="4" id="KW-1185">Reference proteome</keyword>
<evidence type="ECO:0000256" key="1">
    <source>
        <dbReference type="SAM" id="Phobius"/>
    </source>
</evidence>
<gene>
    <name evidence="3" type="ORF">HNQ64_000896</name>
</gene>
<feature type="transmembrane region" description="Helical" evidence="1">
    <location>
        <begin position="30"/>
        <end position="48"/>
    </location>
</feature>
<dbReference type="InterPro" id="IPR025588">
    <property type="entry name" value="YcxB-like_C"/>
</dbReference>
<reference evidence="3 4" key="1">
    <citation type="submission" date="2020-08" db="EMBL/GenBank/DDBJ databases">
        <title>Genomic Encyclopedia of Type Strains, Phase IV (KMG-IV): sequencing the most valuable type-strain genomes for metagenomic binning, comparative biology and taxonomic classification.</title>
        <authorList>
            <person name="Goeker M."/>
        </authorList>
    </citation>
    <scope>NUCLEOTIDE SEQUENCE [LARGE SCALE GENOMIC DNA]</scope>
    <source>
        <strain evidence="3 4">DSM 12251</strain>
    </source>
</reference>
<dbReference type="AlphaFoldDB" id="A0A7W8DNU6"/>
<feature type="transmembrane region" description="Helical" evidence="1">
    <location>
        <begin position="60"/>
        <end position="83"/>
    </location>
</feature>
<proteinExistence type="predicted"/>
<keyword evidence="1" id="KW-0472">Membrane</keyword>
<name>A0A7W8DNU6_9BACT</name>
<accession>A0A7W8DNU6</accession>
<evidence type="ECO:0000313" key="4">
    <source>
        <dbReference type="Proteomes" id="UP000534294"/>
    </source>
</evidence>
<organism evidence="3 4">
    <name type="scientific">Prosthecobacter dejongeii</name>
    <dbReference type="NCBI Taxonomy" id="48465"/>
    <lineage>
        <taxon>Bacteria</taxon>
        <taxon>Pseudomonadati</taxon>
        <taxon>Verrucomicrobiota</taxon>
        <taxon>Verrucomicrobiia</taxon>
        <taxon>Verrucomicrobiales</taxon>
        <taxon>Verrucomicrobiaceae</taxon>
        <taxon>Prosthecobacter</taxon>
    </lineage>
</organism>